<dbReference type="Pfam" id="PF04825">
    <property type="entry name" value="Rad21_Rec8_N"/>
    <property type="match status" value="1"/>
</dbReference>
<evidence type="ECO:0000313" key="3">
    <source>
        <dbReference type="EMBL" id="CAB0030888.1"/>
    </source>
</evidence>
<name>A0A6H5I0Z5_9HYME</name>
<evidence type="ECO:0000256" key="1">
    <source>
        <dbReference type="SAM" id="MobiDB-lite"/>
    </source>
</evidence>
<sequence>MFYPTTLLRRSKRGCLQKCRIAALSKTFMGQGAFKLKKVDIFKAEIEDCCDEIIVGVSEQVGENSLWEASLSMFGLTRIFDKKMDFILADVKILYGELTTLAKPSKSKKKDAMMNAQEIYAPPSTSMLVESSQQASVSSENDSQSSTDNRRKRSKKGEEVCDNVKQIVLKNLGTSAFTREYEFDQ</sequence>
<proteinExistence type="predicted"/>
<organism evidence="3 4">
    <name type="scientific">Trichogramma brassicae</name>
    <dbReference type="NCBI Taxonomy" id="86971"/>
    <lineage>
        <taxon>Eukaryota</taxon>
        <taxon>Metazoa</taxon>
        <taxon>Ecdysozoa</taxon>
        <taxon>Arthropoda</taxon>
        <taxon>Hexapoda</taxon>
        <taxon>Insecta</taxon>
        <taxon>Pterygota</taxon>
        <taxon>Neoptera</taxon>
        <taxon>Endopterygota</taxon>
        <taxon>Hymenoptera</taxon>
        <taxon>Apocrita</taxon>
        <taxon>Proctotrupomorpha</taxon>
        <taxon>Chalcidoidea</taxon>
        <taxon>Trichogrammatidae</taxon>
        <taxon>Trichogramma</taxon>
    </lineage>
</organism>
<evidence type="ECO:0000313" key="4">
    <source>
        <dbReference type="Proteomes" id="UP000479190"/>
    </source>
</evidence>
<dbReference type="Proteomes" id="UP000479190">
    <property type="component" value="Unassembled WGS sequence"/>
</dbReference>
<gene>
    <name evidence="3" type="ORF">TBRA_LOCUS2873</name>
</gene>
<dbReference type="OrthoDB" id="10588645at2759"/>
<dbReference type="AlphaFoldDB" id="A0A6H5I0Z5"/>
<feature type="region of interest" description="Disordered" evidence="1">
    <location>
        <begin position="125"/>
        <end position="159"/>
    </location>
</feature>
<dbReference type="EMBL" id="CADCXV010000569">
    <property type="protein sequence ID" value="CAB0030888.1"/>
    <property type="molecule type" value="Genomic_DNA"/>
</dbReference>
<keyword evidence="4" id="KW-1185">Reference proteome</keyword>
<dbReference type="InterPro" id="IPR006910">
    <property type="entry name" value="Rad21_Rec8_N"/>
</dbReference>
<feature type="compositionally biased region" description="Low complexity" evidence="1">
    <location>
        <begin position="129"/>
        <end position="140"/>
    </location>
</feature>
<feature type="domain" description="Rad21/Rec8-like protein N-terminal" evidence="2">
    <location>
        <begin position="1"/>
        <end position="112"/>
    </location>
</feature>
<evidence type="ECO:0000259" key="2">
    <source>
        <dbReference type="Pfam" id="PF04825"/>
    </source>
</evidence>
<reference evidence="3 4" key="1">
    <citation type="submission" date="2020-02" db="EMBL/GenBank/DDBJ databases">
        <authorList>
            <person name="Ferguson B K."/>
        </authorList>
    </citation>
    <scope>NUCLEOTIDE SEQUENCE [LARGE SCALE GENOMIC DNA]</scope>
</reference>
<accession>A0A6H5I0Z5</accession>
<protein>
    <recommendedName>
        <fullName evidence="2">Rad21/Rec8-like protein N-terminal domain-containing protein</fullName>
    </recommendedName>
</protein>